<dbReference type="InterPro" id="IPR006530">
    <property type="entry name" value="YD"/>
</dbReference>
<dbReference type="NCBIfam" id="TIGR01643">
    <property type="entry name" value="YD_repeat_2x"/>
    <property type="match status" value="1"/>
</dbReference>
<gene>
    <name evidence="1" type="ORF">SMSP2_02054</name>
</gene>
<keyword evidence="2" id="KW-1185">Reference proteome</keyword>
<dbReference type="KEGG" id="pbas:SMSP2_02054"/>
<evidence type="ECO:0000313" key="1">
    <source>
        <dbReference type="EMBL" id="AQQ71677.1"/>
    </source>
</evidence>
<dbReference type="EMBL" id="CP019646">
    <property type="protein sequence ID" value="AQQ71677.1"/>
    <property type="molecule type" value="Genomic_DNA"/>
</dbReference>
<dbReference type="AlphaFoldDB" id="A0A1Q2MHA5"/>
<dbReference type="Gene3D" id="2.180.10.10">
    <property type="entry name" value="RHS repeat-associated core"/>
    <property type="match status" value="1"/>
</dbReference>
<evidence type="ECO:0000313" key="2">
    <source>
        <dbReference type="Proteomes" id="UP000188181"/>
    </source>
</evidence>
<name>A0A1Q2MHA5_9BACT</name>
<proteinExistence type="predicted"/>
<sequence length="171" mass="18732">MSDTFLIPSLPLIHIRGSDCCEIHHHSRDGAAYSYDYLGNPTNAADDGLFYGVNAENRVVDVDDSSGDVAGYTYDMLGRRIKKTVGSLTTWFVYDKMGGVIAEYEQIGTGSITWARDYVYGASGELVCCNYPQRGLSGGIKINRDSYPFRSDLARFLLTRAGGRGSLSFGL</sequence>
<protein>
    <submittedName>
        <fullName evidence="1">Uncharacterized protein</fullName>
    </submittedName>
</protein>
<accession>A0A1Q2MHA5</accession>
<organism evidence="1 2">
    <name type="scientific">Limihaloglobus sulfuriphilus</name>
    <dbReference type="NCBI Taxonomy" id="1851148"/>
    <lineage>
        <taxon>Bacteria</taxon>
        <taxon>Pseudomonadati</taxon>
        <taxon>Planctomycetota</taxon>
        <taxon>Phycisphaerae</taxon>
        <taxon>Sedimentisphaerales</taxon>
        <taxon>Sedimentisphaeraceae</taxon>
        <taxon>Limihaloglobus</taxon>
    </lineage>
</organism>
<dbReference type="OrthoDB" id="212671at2"/>
<dbReference type="RefSeq" id="WP_146683834.1">
    <property type="nucleotide sequence ID" value="NZ_CP019646.1"/>
</dbReference>
<dbReference type="Proteomes" id="UP000188181">
    <property type="component" value="Chromosome"/>
</dbReference>
<reference evidence="2" key="1">
    <citation type="submission" date="2017-02" db="EMBL/GenBank/DDBJ databases">
        <title>Comparative genomics and description of representatives of a novel lineage of planctomycetes thriving in anoxic sediments.</title>
        <authorList>
            <person name="Spring S."/>
            <person name="Bunk B."/>
            <person name="Sproer C."/>
        </authorList>
    </citation>
    <scope>NUCLEOTIDE SEQUENCE [LARGE SCALE GENOMIC DNA]</scope>
    <source>
        <strain evidence="2">SM-Chi-D1</strain>
    </source>
</reference>